<dbReference type="AlphaFoldDB" id="A0A151JM41"/>
<dbReference type="Proteomes" id="UP000078492">
    <property type="component" value="Unassembled WGS sequence"/>
</dbReference>
<name>A0A151JM41_9HYME</name>
<proteinExistence type="predicted"/>
<accession>A0A151JM41</accession>
<reference evidence="1 2" key="1">
    <citation type="submission" date="2015-09" db="EMBL/GenBank/DDBJ databases">
        <title>Trachymyrmex cornetzi WGS genome.</title>
        <authorList>
            <person name="Nygaard S."/>
            <person name="Hu H."/>
            <person name="Boomsma J."/>
            <person name="Zhang G."/>
        </authorList>
    </citation>
    <scope>NUCLEOTIDE SEQUENCE [LARGE SCALE GENOMIC DNA]</scope>
    <source>
        <strain evidence="1">Tcor2-1</strain>
        <tissue evidence="1">Whole body</tissue>
    </source>
</reference>
<gene>
    <name evidence="1" type="ORF">ALC57_03237</name>
</gene>
<dbReference type="EMBL" id="KQ978949">
    <property type="protein sequence ID" value="KYN27370.1"/>
    <property type="molecule type" value="Genomic_DNA"/>
</dbReference>
<keyword evidence="2" id="KW-1185">Reference proteome</keyword>
<organism evidence="1 2">
    <name type="scientific">Trachymyrmex cornetzi</name>
    <dbReference type="NCBI Taxonomy" id="471704"/>
    <lineage>
        <taxon>Eukaryota</taxon>
        <taxon>Metazoa</taxon>
        <taxon>Ecdysozoa</taxon>
        <taxon>Arthropoda</taxon>
        <taxon>Hexapoda</taxon>
        <taxon>Insecta</taxon>
        <taxon>Pterygota</taxon>
        <taxon>Neoptera</taxon>
        <taxon>Endopterygota</taxon>
        <taxon>Hymenoptera</taxon>
        <taxon>Apocrita</taxon>
        <taxon>Aculeata</taxon>
        <taxon>Formicoidea</taxon>
        <taxon>Formicidae</taxon>
        <taxon>Myrmicinae</taxon>
        <taxon>Trachymyrmex</taxon>
    </lineage>
</organism>
<evidence type="ECO:0000313" key="1">
    <source>
        <dbReference type="EMBL" id="KYN27370.1"/>
    </source>
</evidence>
<protein>
    <submittedName>
        <fullName evidence="1">Uncharacterized protein</fullName>
    </submittedName>
</protein>
<evidence type="ECO:0000313" key="2">
    <source>
        <dbReference type="Proteomes" id="UP000078492"/>
    </source>
</evidence>
<sequence length="179" mass="20217">MWASKEDREELRAREREGCWSGVYTIRAASRRGPSFTSDKTKDGIESLRGSPLLSSLFVERVAAAANHPPWNDDREAEVEIATCRLRFRKCSDQIELKTSNQSFSDPDRNVVAERTPTRTFIGVAENNDREAPSRALSLFLRAGVFTSERYDAPREKEHDLREGHNQLTSSYGVLGLAN</sequence>